<gene>
    <name evidence="1" type="ORF">QWJ38_17825</name>
</gene>
<dbReference type="InterPro" id="IPR027266">
    <property type="entry name" value="TrmE/GcvT-like"/>
</dbReference>
<accession>A0ABT8DXG6</accession>
<sequence length="193" mass="21016">MVEPLSVSANAFMQNLLPWIDADADRPGARRLNAMRVVSIRHITGSPAAQLALSQSGFAWPERSTDLVSADGLLATRRHAGEIIVVGDDAAALQKILHELAPGVDLEVMAIEMTHGTGVIELHGPRLDEWLAHLVDHSAIPAEGRASRCRLVDVPVLLVRPEADRIRLVADRSLFPYLAQWLAFSHEGAFSDL</sequence>
<protein>
    <recommendedName>
        <fullName evidence="3">Sarcosine oxidase subunit gamma</fullName>
    </recommendedName>
</protein>
<dbReference type="EMBL" id="JAUHHC010000005">
    <property type="protein sequence ID" value="MDN3922153.1"/>
    <property type="molecule type" value="Genomic_DNA"/>
</dbReference>
<organism evidence="1 2">
    <name type="scientific">Roseateles violae</name>
    <dbReference type="NCBI Taxonomy" id="3058042"/>
    <lineage>
        <taxon>Bacteria</taxon>
        <taxon>Pseudomonadati</taxon>
        <taxon>Pseudomonadota</taxon>
        <taxon>Betaproteobacteria</taxon>
        <taxon>Burkholderiales</taxon>
        <taxon>Sphaerotilaceae</taxon>
        <taxon>Roseateles</taxon>
    </lineage>
</organism>
<name>A0ABT8DXG6_9BURK</name>
<evidence type="ECO:0008006" key="3">
    <source>
        <dbReference type="Google" id="ProtNLM"/>
    </source>
</evidence>
<reference evidence="1 2" key="1">
    <citation type="submission" date="2023-06" db="EMBL/GenBank/DDBJ databases">
        <title>Pelomonas sp. PFR6 16S ribosomal RNA gene Genome sequencing and assembly.</title>
        <authorList>
            <person name="Woo H."/>
        </authorList>
    </citation>
    <scope>NUCLEOTIDE SEQUENCE [LARGE SCALE GENOMIC DNA]</scope>
    <source>
        <strain evidence="1 2">PFR6</strain>
    </source>
</reference>
<keyword evidence="2" id="KW-1185">Reference proteome</keyword>
<dbReference type="Gene3D" id="3.30.70.1520">
    <property type="entry name" value="Heterotetrameric sarcosine oxidase"/>
    <property type="match status" value="1"/>
</dbReference>
<evidence type="ECO:0000313" key="2">
    <source>
        <dbReference type="Proteomes" id="UP001228044"/>
    </source>
</evidence>
<dbReference type="Gene3D" id="3.30.1360.120">
    <property type="entry name" value="Probable tRNA modification gtpase trme, domain 1"/>
    <property type="match status" value="1"/>
</dbReference>
<proteinExistence type="predicted"/>
<comment type="caution">
    <text evidence="1">The sequence shown here is derived from an EMBL/GenBank/DDBJ whole genome shotgun (WGS) entry which is preliminary data.</text>
</comment>
<evidence type="ECO:0000313" key="1">
    <source>
        <dbReference type="EMBL" id="MDN3922153.1"/>
    </source>
</evidence>
<dbReference type="Proteomes" id="UP001228044">
    <property type="component" value="Unassembled WGS sequence"/>
</dbReference>
<dbReference type="RefSeq" id="WP_290360468.1">
    <property type="nucleotide sequence ID" value="NZ_JAUHHC010000005.1"/>
</dbReference>